<gene>
    <name evidence="6" type="ORF">KSX_25320</name>
</gene>
<dbReference type="InterPro" id="IPR029510">
    <property type="entry name" value="Ald_DH_CS_GLU"/>
</dbReference>
<name>A0A8J3HV74_9CHLR</name>
<comment type="caution">
    <text evidence="6">The sequence shown here is derived from an EMBL/GenBank/DDBJ whole genome shotgun (WGS) entry which is preliminary data.</text>
</comment>
<dbReference type="InterPro" id="IPR016161">
    <property type="entry name" value="Ald_DH/histidinol_DH"/>
</dbReference>
<organism evidence="6 7">
    <name type="scientific">Ktedonospora formicarum</name>
    <dbReference type="NCBI Taxonomy" id="2778364"/>
    <lineage>
        <taxon>Bacteria</taxon>
        <taxon>Bacillati</taxon>
        <taxon>Chloroflexota</taxon>
        <taxon>Ktedonobacteria</taxon>
        <taxon>Ktedonobacterales</taxon>
        <taxon>Ktedonobacteraceae</taxon>
        <taxon>Ktedonospora</taxon>
    </lineage>
</organism>
<dbReference type="PROSITE" id="PS00070">
    <property type="entry name" value="ALDEHYDE_DEHYDR_CYS"/>
    <property type="match status" value="1"/>
</dbReference>
<evidence type="ECO:0000313" key="6">
    <source>
        <dbReference type="EMBL" id="GHO44369.1"/>
    </source>
</evidence>
<feature type="active site" evidence="3">
    <location>
        <position position="252"/>
    </location>
</feature>
<evidence type="ECO:0000256" key="2">
    <source>
        <dbReference type="ARBA" id="ARBA00023002"/>
    </source>
</evidence>
<evidence type="ECO:0000256" key="1">
    <source>
        <dbReference type="ARBA" id="ARBA00009986"/>
    </source>
</evidence>
<keyword evidence="7" id="KW-1185">Reference proteome</keyword>
<dbReference type="FunFam" id="3.40.309.10:FF:000009">
    <property type="entry name" value="Aldehyde dehydrogenase A"/>
    <property type="match status" value="1"/>
</dbReference>
<dbReference type="InterPro" id="IPR016160">
    <property type="entry name" value="Ald_DH_CS_CYS"/>
</dbReference>
<evidence type="ECO:0000256" key="3">
    <source>
        <dbReference type="PROSITE-ProRule" id="PRU10007"/>
    </source>
</evidence>
<dbReference type="InterPro" id="IPR016163">
    <property type="entry name" value="Ald_DH_C"/>
</dbReference>
<dbReference type="InterPro" id="IPR016162">
    <property type="entry name" value="Ald_DH_N"/>
</dbReference>
<dbReference type="Gene3D" id="3.40.309.10">
    <property type="entry name" value="Aldehyde Dehydrogenase, Chain A, domain 2"/>
    <property type="match status" value="1"/>
</dbReference>
<accession>A0A8J3HV74</accession>
<dbReference type="EMBL" id="BNJF01000001">
    <property type="protein sequence ID" value="GHO44369.1"/>
    <property type="molecule type" value="Genomic_DNA"/>
</dbReference>
<dbReference type="GO" id="GO:0016620">
    <property type="term" value="F:oxidoreductase activity, acting on the aldehyde or oxo group of donors, NAD or NADP as acceptor"/>
    <property type="evidence" value="ECO:0007669"/>
    <property type="project" value="InterPro"/>
</dbReference>
<dbReference type="RefSeq" id="WP_220193769.1">
    <property type="nucleotide sequence ID" value="NZ_BNJF01000001.1"/>
</dbReference>
<feature type="domain" description="Aldehyde dehydrogenase" evidence="5">
    <location>
        <begin position="16"/>
        <end position="481"/>
    </location>
</feature>
<evidence type="ECO:0000259" key="5">
    <source>
        <dbReference type="Pfam" id="PF00171"/>
    </source>
</evidence>
<evidence type="ECO:0000256" key="4">
    <source>
        <dbReference type="RuleBase" id="RU003345"/>
    </source>
</evidence>
<dbReference type="SUPFAM" id="SSF53720">
    <property type="entry name" value="ALDH-like"/>
    <property type="match status" value="1"/>
</dbReference>
<sequence length="496" mass="53911">MTTAAPVFKNSIGGIWQAAHDGRTFPNYNPATGELLGHFPLSSSRDVDDAVNAARLAFARWRLVPAPRRGEILFRVGELLSRYKEDLARTMTREMGKVLNETQGDVQEGIDMAYYMAGEGRRLFGYTVPVELPNKSGMALRDPIGVVACITPWNFPVAIPTWKLFPALIAGNTVVLKPASDTPHSAQRLVEILYEAGLPEGVVNIVFGSGQEVGESLIHHPDVSVISFTGSTESGRHVAVEAAQALKRVSLEMGGKNAVIVLEDADLDLAVEGILWSAYGTTGQRCTACSRLIVHRDVQDRLLEKLVPRIEGLRLGDGLDEQVDVGPVINASQIEKIHSYVEIGAREGATLVTGGERVAEGELANGYFYRPTLFKDVRPDMRIAQEEIFGPVLSLIAVDSFDEAIAINNETKFGLSCAIYTQDINKTQRAIRDLTTGILYINSGTTGAEIQLPFGGTRGTGNGHREAGIAGLDVFTEWKVVYTDYSGKLQKAQIDN</sequence>
<dbReference type="Proteomes" id="UP000612362">
    <property type="component" value="Unassembled WGS sequence"/>
</dbReference>
<protein>
    <submittedName>
        <fullName evidence="6">Aldehyde dehydrogenase</fullName>
    </submittedName>
</protein>
<comment type="similarity">
    <text evidence="1 4">Belongs to the aldehyde dehydrogenase family.</text>
</comment>
<dbReference type="PANTHER" id="PTHR11699">
    <property type="entry name" value="ALDEHYDE DEHYDROGENASE-RELATED"/>
    <property type="match status" value="1"/>
</dbReference>
<keyword evidence="2 4" id="KW-0560">Oxidoreductase</keyword>
<dbReference type="AlphaFoldDB" id="A0A8J3HV74"/>
<evidence type="ECO:0000313" key="7">
    <source>
        <dbReference type="Proteomes" id="UP000612362"/>
    </source>
</evidence>
<dbReference type="Pfam" id="PF00171">
    <property type="entry name" value="Aldedh"/>
    <property type="match status" value="1"/>
</dbReference>
<proteinExistence type="inferred from homology"/>
<dbReference type="PROSITE" id="PS00687">
    <property type="entry name" value="ALDEHYDE_DEHYDR_GLU"/>
    <property type="match status" value="1"/>
</dbReference>
<dbReference type="Gene3D" id="3.40.605.10">
    <property type="entry name" value="Aldehyde Dehydrogenase, Chain A, domain 1"/>
    <property type="match status" value="1"/>
</dbReference>
<dbReference type="FunFam" id="3.40.605.10:FF:000007">
    <property type="entry name" value="NAD/NADP-dependent betaine aldehyde dehydrogenase"/>
    <property type="match status" value="1"/>
</dbReference>
<dbReference type="CDD" id="cd07131">
    <property type="entry name" value="ALDH_AldH-CAJ73105"/>
    <property type="match status" value="1"/>
</dbReference>
<dbReference type="InterPro" id="IPR015590">
    <property type="entry name" value="Aldehyde_DH_dom"/>
</dbReference>
<reference evidence="6" key="1">
    <citation type="submission" date="2020-10" db="EMBL/GenBank/DDBJ databases">
        <title>Taxonomic study of unclassified bacteria belonging to the class Ktedonobacteria.</title>
        <authorList>
            <person name="Yabe S."/>
            <person name="Wang C.M."/>
            <person name="Zheng Y."/>
            <person name="Sakai Y."/>
            <person name="Cavaletti L."/>
            <person name="Monciardini P."/>
            <person name="Donadio S."/>
        </authorList>
    </citation>
    <scope>NUCLEOTIDE SEQUENCE</scope>
    <source>
        <strain evidence="6">SOSP1-1</strain>
    </source>
</reference>